<name>A0A1G5J9L9_9RHOB</name>
<keyword evidence="2" id="KW-1185">Reference proteome</keyword>
<dbReference type="AlphaFoldDB" id="A0A1G5J9L9"/>
<protein>
    <recommendedName>
        <fullName evidence="3">DUF1491 domain-containing protein</fullName>
    </recommendedName>
</protein>
<reference evidence="1 2" key="1">
    <citation type="submission" date="2016-10" db="EMBL/GenBank/DDBJ databases">
        <authorList>
            <person name="de Groot N.N."/>
        </authorList>
    </citation>
    <scope>NUCLEOTIDE SEQUENCE [LARGE SCALE GENOMIC DNA]</scope>
    <source>
        <strain evidence="1 2">CGMCC 1.8925</strain>
    </source>
</reference>
<proteinExistence type="predicted"/>
<dbReference type="Proteomes" id="UP000199502">
    <property type="component" value="Unassembled WGS sequence"/>
</dbReference>
<evidence type="ECO:0000313" key="2">
    <source>
        <dbReference type="Proteomes" id="UP000199502"/>
    </source>
</evidence>
<dbReference type="Gene3D" id="3.40.1530.20">
    <property type="entry name" value="Protein of unknown function (DUF1491)"/>
    <property type="match status" value="1"/>
</dbReference>
<sequence>MAEAPTPAPRLAAGLWVAAYLKRLGLANIPAYILRRGDEVAGAVLVKCARLDGTATLWQREWDFETDTRPWRAIAAGPEAEVDAAAARARARDPDLWIVEIESREGRTLLEEEGLH</sequence>
<organism evidence="1 2">
    <name type="scientific">Paracoccus tibetensis</name>
    <dbReference type="NCBI Taxonomy" id="336292"/>
    <lineage>
        <taxon>Bacteria</taxon>
        <taxon>Pseudomonadati</taxon>
        <taxon>Pseudomonadota</taxon>
        <taxon>Alphaproteobacteria</taxon>
        <taxon>Rhodobacterales</taxon>
        <taxon>Paracoccaceae</taxon>
        <taxon>Paracoccus</taxon>
    </lineage>
</organism>
<dbReference type="OrthoDB" id="9809136at2"/>
<evidence type="ECO:0008006" key="3">
    <source>
        <dbReference type="Google" id="ProtNLM"/>
    </source>
</evidence>
<dbReference type="InterPro" id="IPR009964">
    <property type="entry name" value="DUF1491"/>
</dbReference>
<accession>A0A1G5J9L9</accession>
<dbReference type="EMBL" id="FMVT01000011">
    <property type="protein sequence ID" value="SCY85073.1"/>
    <property type="molecule type" value="Genomic_DNA"/>
</dbReference>
<dbReference type="STRING" id="336292.SAMN05660710_03086"/>
<dbReference type="RefSeq" id="WP_090746607.1">
    <property type="nucleotide sequence ID" value="NZ_FMVT01000011.1"/>
</dbReference>
<dbReference type="Pfam" id="PF07372">
    <property type="entry name" value="DUF1491"/>
    <property type="match status" value="1"/>
</dbReference>
<gene>
    <name evidence="1" type="ORF">SAMN05660710_03086</name>
</gene>
<evidence type="ECO:0000313" key="1">
    <source>
        <dbReference type="EMBL" id="SCY85073.1"/>
    </source>
</evidence>